<comment type="caution">
    <text evidence="1">The sequence shown here is derived from an EMBL/GenBank/DDBJ whole genome shotgun (WGS) entry which is preliminary data.</text>
</comment>
<accession>A0ABN7WS66</accession>
<dbReference type="EMBL" id="CAJVQB010057130">
    <property type="protein sequence ID" value="CAG8838020.1"/>
    <property type="molecule type" value="Genomic_DNA"/>
</dbReference>
<name>A0ABN7WS66_GIGMA</name>
<feature type="non-terminal residue" evidence="1">
    <location>
        <position position="353"/>
    </location>
</feature>
<proteinExistence type="predicted"/>
<reference evidence="1 2" key="1">
    <citation type="submission" date="2021-06" db="EMBL/GenBank/DDBJ databases">
        <authorList>
            <person name="Kallberg Y."/>
            <person name="Tangrot J."/>
            <person name="Rosling A."/>
        </authorList>
    </citation>
    <scope>NUCLEOTIDE SEQUENCE [LARGE SCALE GENOMIC DNA]</scope>
    <source>
        <strain evidence="1 2">120-4 pot B 10/14</strain>
    </source>
</reference>
<evidence type="ECO:0000313" key="2">
    <source>
        <dbReference type="Proteomes" id="UP000789901"/>
    </source>
</evidence>
<sequence length="353" mass="41066">SNTTVTTTIESVAPQVLSDYIVELISNANNNRISVEIHLDLNDDIFSIVTFDDPKSIVRIIIDKIKEGDDYTWTAITLPHTSTRFDNVATYYLYVLNLTNWSENIKNQTKKELKEVKQAIQANFHLDPVQIRAILCKRFDILNITAKQIHYWWSVFTQNLYKQDEDYVISALNFLKNNTTGCKLYIINLVKKHFNMHSKILINANGQLLTPTEIQKNACLWACSTHTTIPVGKTNMMIESHWRVLKHYYLNYFNRPRLDYLVWVICSCALPDQIDRFQQIQLGQVTPKWFDEFKKSWNQLAARPITDDVNERYMIDLTCWFASTISTALSADGDSKMVNPEIYQQYESKVAKL</sequence>
<gene>
    <name evidence="1" type="ORF">GMARGA_LOCUS33769</name>
</gene>
<organism evidence="1 2">
    <name type="scientific">Gigaspora margarita</name>
    <dbReference type="NCBI Taxonomy" id="4874"/>
    <lineage>
        <taxon>Eukaryota</taxon>
        <taxon>Fungi</taxon>
        <taxon>Fungi incertae sedis</taxon>
        <taxon>Mucoromycota</taxon>
        <taxon>Glomeromycotina</taxon>
        <taxon>Glomeromycetes</taxon>
        <taxon>Diversisporales</taxon>
        <taxon>Gigasporaceae</taxon>
        <taxon>Gigaspora</taxon>
    </lineage>
</organism>
<evidence type="ECO:0000313" key="1">
    <source>
        <dbReference type="EMBL" id="CAG8838020.1"/>
    </source>
</evidence>
<protein>
    <submittedName>
        <fullName evidence="1">43770_t:CDS:1</fullName>
    </submittedName>
</protein>
<dbReference type="Proteomes" id="UP000789901">
    <property type="component" value="Unassembled WGS sequence"/>
</dbReference>
<keyword evidence="2" id="KW-1185">Reference proteome</keyword>
<feature type="non-terminal residue" evidence="1">
    <location>
        <position position="1"/>
    </location>
</feature>